<dbReference type="AlphaFoldDB" id="A0A328BGS4"/>
<dbReference type="Proteomes" id="UP000248553">
    <property type="component" value="Unassembled WGS sequence"/>
</dbReference>
<reference evidence="3" key="1">
    <citation type="submission" date="2018-05" db="EMBL/GenBank/DDBJ databases">
        <authorList>
            <person name="Nie L."/>
        </authorList>
    </citation>
    <scope>NUCLEOTIDE SEQUENCE [LARGE SCALE GENOMIC DNA]</scope>
    <source>
        <strain evidence="3">NL</strain>
    </source>
</reference>
<dbReference type="EMBL" id="QHKM01000005">
    <property type="protein sequence ID" value="RAK65126.1"/>
    <property type="molecule type" value="Genomic_DNA"/>
</dbReference>
<gene>
    <name evidence="2" type="ORF">DLM85_16435</name>
</gene>
<evidence type="ECO:0008006" key="4">
    <source>
        <dbReference type="Google" id="ProtNLM"/>
    </source>
</evidence>
<dbReference type="RefSeq" id="WP_111479211.1">
    <property type="nucleotide sequence ID" value="NZ_QHKM01000005.1"/>
</dbReference>
<sequence length="133" mass="14354">MQRNRRFLLALSLTALLLPGLSFTSFGANEPVLNPGAKDAADQGALSITLYLTDALHLSQAQAQAVRACTRHELEQLAATPGAATPATAPLQVQKEYELAMARILNPEQYRSFQLLERGPLVVSTVSRVLAAR</sequence>
<evidence type="ECO:0000313" key="2">
    <source>
        <dbReference type="EMBL" id="RAK65126.1"/>
    </source>
</evidence>
<dbReference type="OrthoDB" id="887286at2"/>
<name>A0A328BGS4_9BACT</name>
<feature type="signal peptide" evidence="1">
    <location>
        <begin position="1"/>
        <end position="27"/>
    </location>
</feature>
<protein>
    <recommendedName>
        <fullName evidence="4">DUF4168 domain-containing protein</fullName>
    </recommendedName>
</protein>
<keyword evidence="1" id="KW-0732">Signal</keyword>
<evidence type="ECO:0000256" key="1">
    <source>
        <dbReference type="SAM" id="SignalP"/>
    </source>
</evidence>
<feature type="chain" id="PRO_5016238388" description="DUF4168 domain-containing protein" evidence="1">
    <location>
        <begin position="28"/>
        <end position="133"/>
    </location>
</feature>
<organism evidence="2 3">
    <name type="scientific">Hymenobacter edaphi</name>
    <dbReference type="NCBI Taxonomy" id="2211146"/>
    <lineage>
        <taxon>Bacteria</taxon>
        <taxon>Pseudomonadati</taxon>
        <taxon>Bacteroidota</taxon>
        <taxon>Cytophagia</taxon>
        <taxon>Cytophagales</taxon>
        <taxon>Hymenobacteraceae</taxon>
        <taxon>Hymenobacter</taxon>
    </lineage>
</organism>
<proteinExistence type="predicted"/>
<evidence type="ECO:0000313" key="3">
    <source>
        <dbReference type="Proteomes" id="UP000248553"/>
    </source>
</evidence>
<keyword evidence="3" id="KW-1185">Reference proteome</keyword>
<accession>A0A328BGS4</accession>
<comment type="caution">
    <text evidence="2">The sequence shown here is derived from an EMBL/GenBank/DDBJ whole genome shotgun (WGS) entry which is preliminary data.</text>
</comment>